<dbReference type="EMBL" id="JBJUIK010000013">
    <property type="protein sequence ID" value="KAL3507309.1"/>
    <property type="molecule type" value="Genomic_DNA"/>
</dbReference>
<keyword evidence="2" id="KW-1185">Reference proteome</keyword>
<dbReference type="Proteomes" id="UP001630127">
    <property type="component" value="Unassembled WGS sequence"/>
</dbReference>
<name>A0ABD2YN06_9GENT</name>
<reference evidence="1 2" key="1">
    <citation type="submission" date="2024-11" db="EMBL/GenBank/DDBJ databases">
        <title>A near-complete genome assembly of Cinchona calisaya.</title>
        <authorList>
            <person name="Lian D.C."/>
            <person name="Zhao X.W."/>
            <person name="Wei L."/>
        </authorList>
    </citation>
    <scope>NUCLEOTIDE SEQUENCE [LARGE SCALE GENOMIC DNA]</scope>
    <source>
        <tissue evidence="1">Nenye</tissue>
    </source>
</reference>
<protein>
    <submittedName>
        <fullName evidence="1">Uncharacterized protein</fullName>
    </submittedName>
</protein>
<evidence type="ECO:0000313" key="2">
    <source>
        <dbReference type="Proteomes" id="UP001630127"/>
    </source>
</evidence>
<accession>A0ABD2YN06</accession>
<sequence>MELGLGLEDFSANLSIKYFGTKVHTQDPHSSLQADPVAGPMFHPNILQRDVIDEDGGIAAANTFAFGFLSAPETTVDDDATWEVFVQATAANAARAVAVGVDAAQGPIISMANPHDVVNIGHDLVGGIAQEDIVDVAAAHELDVDAATPLKVNLADTHEYAIDNRQIDQVMPSYNELFKNSDGVVAAAVDNNQACPTAVQDNAASTCPSRPTSSPNNPSQIATVRGGGAAVKIKNAAVINNSTAGPRPSIEAQKVSALVVKI</sequence>
<comment type="caution">
    <text evidence="1">The sequence shown here is derived from an EMBL/GenBank/DDBJ whole genome shotgun (WGS) entry which is preliminary data.</text>
</comment>
<dbReference type="AlphaFoldDB" id="A0ABD2YN06"/>
<evidence type="ECO:0000313" key="1">
    <source>
        <dbReference type="EMBL" id="KAL3507309.1"/>
    </source>
</evidence>
<proteinExistence type="predicted"/>
<gene>
    <name evidence="1" type="ORF">ACH5RR_032691</name>
</gene>
<organism evidence="1 2">
    <name type="scientific">Cinchona calisaya</name>
    <dbReference type="NCBI Taxonomy" id="153742"/>
    <lineage>
        <taxon>Eukaryota</taxon>
        <taxon>Viridiplantae</taxon>
        <taxon>Streptophyta</taxon>
        <taxon>Embryophyta</taxon>
        <taxon>Tracheophyta</taxon>
        <taxon>Spermatophyta</taxon>
        <taxon>Magnoliopsida</taxon>
        <taxon>eudicotyledons</taxon>
        <taxon>Gunneridae</taxon>
        <taxon>Pentapetalae</taxon>
        <taxon>asterids</taxon>
        <taxon>lamiids</taxon>
        <taxon>Gentianales</taxon>
        <taxon>Rubiaceae</taxon>
        <taxon>Cinchonoideae</taxon>
        <taxon>Cinchoneae</taxon>
        <taxon>Cinchona</taxon>
    </lineage>
</organism>